<feature type="chain" id="PRO_5032691332" evidence="2">
    <location>
        <begin position="23"/>
        <end position="233"/>
    </location>
</feature>
<evidence type="ECO:0000256" key="2">
    <source>
        <dbReference type="SAM" id="SignalP"/>
    </source>
</evidence>
<sequence length="233" mass="25442">MKIPTNRFALAMTLGIANLLFAAPPALLAQNADLQKILSQMDAASGKFQSAQADLTADQYTAVVQSHDIQKGTVAFRRVGSATQMVMHILTDEGQPSLKDVLYKGTEIDFYQPSLKQETILNASADYERYLALGFGGSGKDLARDWNIAYLGTETIDGVTTAKLDLTPKGAASSQFTHITVWIDAQRGLSLRQQIFQQGDDYRIANYSNIKLNTVPDSAFTLKVAPGTQIVRH</sequence>
<dbReference type="EMBL" id="JACHEK010000001">
    <property type="protein sequence ID" value="MBB6142240.1"/>
    <property type="molecule type" value="Genomic_DNA"/>
</dbReference>
<feature type="signal peptide" evidence="2">
    <location>
        <begin position="1"/>
        <end position="22"/>
    </location>
</feature>
<protein>
    <submittedName>
        <fullName evidence="4">Outer membrane lipoprotein-sorting protein</fullName>
    </submittedName>
</protein>
<dbReference type="Gene3D" id="2.50.20.10">
    <property type="entry name" value="Lipoprotein localisation LolA/LolB/LppX"/>
    <property type="match status" value="1"/>
</dbReference>
<reference evidence="4 5" key="1">
    <citation type="submission" date="2020-08" db="EMBL/GenBank/DDBJ databases">
        <title>Genomic Encyclopedia of Type Strains, Phase IV (KMG-IV): sequencing the most valuable type-strain genomes for metagenomic binning, comparative biology and taxonomic classification.</title>
        <authorList>
            <person name="Goeker M."/>
        </authorList>
    </citation>
    <scope>NUCLEOTIDE SEQUENCE [LARGE SCALE GENOMIC DNA]</scope>
    <source>
        <strain evidence="4 5">DSM 103733</strain>
    </source>
</reference>
<dbReference type="RefSeq" id="WP_082125142.1">
    <property type="nucleotide sequence ID" value="NZ_JACHEK010000001.1"/>
</dbReference>
<evidence type="ECO:0000313" key="4">
    <source>
        <dbReference type="EMBL" id="MBB6142240.1"/>
    </source>
</evidence>
<evidence type="ECO:0000313" key="5">
    <source>
        <dbReference type="Proteomes" id="UP000538666"/>
    </source>
</evidence>
<proteinExistence type="predicted"/>
<evidence type="ECO:0000259" key="3">
    <source>
        <dbReference type="Pfam" id="PF17131"/>
    </source>
</evidence>
<gene>
    <name evidence="4" type="ORF">HNQ77_000178</name>
</gene>
<feature type="domain" description="Uncharacterized protein TP-0789" evidence="3">
    <location>
        <begin position="140"/>
        <end position="211"/>
    </location>
</feature>
<comment type="caution">
    <text evidence="4">The sequence shown here is derived from an EMBL/GenBank/DDBJ whole genome shotgun (WGS) entry which is preliminary data.</text>
</comment>
<keyword evidence="4" id="KW-0449">Lipoprotein</keyword>
<dbReference type="AlphaFoldDB" id="A0A841JM90"/>
<evidence type="ECO:0000256" key="1">
    <source>
        <dbReference type="ARBA" id="ARBA00022729"/>
    </source>
</evidence>
<dbReference type="InterPro" id="IPR033399">
    <property type="entry name" value="TP_0789-like"/>
</dbReference>
<dbReference type="Proteomes" id="UP000538666">
    <property type="component" value="Unassembled WGS sequence"/>
</dbReference>
<dbReference type="OrthoDB" id="128646at2"/>
<dbReference type="Pfam" id="PF17131">
    <property type="entry name" value="LolA_like"/>
    <property type="match status" value="1"/>
</dbReference>
<dbReference type="InterPro" id="IPR029046">
    <property type="entry name" value="LolA/LolB/LppX"/>
</dbReference>
<keyword evidence="5" id="KW-1185">Reference proteome</keyword>
<accession>A0A841JM90</accession>
<keyword evidence="1 2" id="KW-0732">Signal</keyword>
<dbReference type="SUPFAM" id="SSF89392">
    <property type="entry name" value="Prokaryotic lipoproteins and lipoprotein localization factors"/>
    <property type="match status" value="1"/>
</dbReference>
<name>A0A841JM90_9BACT</name>
<organism evidence="4 5">
    <name type="scientific">Silvibacterium bohemicum</name>
    <dbReference type="NCBI Taxonomy" id="1577686"/>
    <lineage>
        <taxon>Bacteria</taxon>
        <taxon>Pseudomonadati</taxon>
        <taxon>Acidobacteriota</taxon>
        <taxon>Terriglobia</taxon>
        <taxon>Terriglobales</taxon>
        <taxon>Acidobacteriaceae</taxon>
        <taxon>Silvibacterium</taxon>
    </lineage>
</organism>